<feature type="domain" description="HTH iclR-type" evidence="4">
    <location>
        <begin position="8"/>
        <end position="70"/>
    </location>
</feature>
<keyword evidence="1" id="KW-0805">Transcription regulation</keyword>
<dbReference type="HOGENOM" id="CLU_062618_6_0_0"/>
<reference evidence="6 7" key="1">
    <citation type="journal article" date="2010" name="Stand. Genomic Sci.">
        <title>Complete genome sequence of Aminobacterium colombiense type strain (ALA-1).</title>
        <authorList>
            <person name="Chertkov O."/>
            <person name="Sikorski J."/>
            <person name="Brambilla E."/>
            <person name="Lapidus A."/>
            <person name="Copeland A."/>
            <person name="Glavina Del Rio T."/>
            <person name="Nolan M."/>
            <person name="Lucas S."/>
            <person name="Tice H."/>
            <person name="Cheng J.F."/>
            <person name="Han C."/>
            <person name="Detter J.C."/>
            <person name="Bruce D."/>
            <person name="Tapia R."/>
            <person name="Goodwin L."/>
            <person name="Pitluck S."/>
            <person name="Liolios K."/>
            <person name="Ivanova N."/>
            <person name="Mavromatis K."/>
            <person name="Ovchinnikova G."/>
            <person name="Pati A."/>
            <person name="Chen A."/>
            <person name="Palaniappan K."/>
            <person name="Land M."/>
            <person name="Hauser L."/>
            <person name="Chang Y.J."/>
            <person name="Jeffries C.D."/>
            <person name="Spring S."/>
            <person name="Rohde M."/>
            <person name="Goker M."/>
            <person name="Bristow J."/>
            <person name="Eisen J.A."/>
            <person name="Markowitz V."/>
            <person name="Hugenholtz P."/>
            <person name="Kyrpides N.C."/>
            <person name="Klenk H.P."/>
        </authorList>
    </citation>
    <scope>NUCLEOTIDE SEQUENCE [LARGE SCALE GENOMIC DNA]</scope>
    <source>
        <strain evidence="7">DSM 12261 / ALA-1</strain>
    </source>
</reference>
<evidence type="ECO:0000313" key="7">
    <source>
        <dbReference type="Proteomes" id="UP000002366"/>
    </source>
</evidence>
<evidence type="ECO:0000313" key="6">
    <source>
        <dbReference type="EMBL" id="ADE57949.1"/>
    </source>
</evidence>
<dbReference type="Pfam" id="PF01614">
    <property type="entry name" value="IclR_C"/>
    <property type="match status" value="1"/>
</dbReference>
<dbReference type="STRING" id="572547.Amico_1836"/>
<gene>
    <name evidence="6" type="ordered locus">Amico_1836</name>
</gene>
<dbReference type="InterPro" id="IPR050707">
    <property type="entry name" value="HTH_MetabolicPath_Reg"/>
</dbReference>
<accession>D5EHB7</accession>
<keyword evidence="2" id="KW-0238">DNA-binding</keyword>
<dbReference type="PANTHER" id="PTHR30136:SF24">
    <property type="entry name" value="HTH-TYPE TRANSCRIPTIONAL REPRESSOR ALLR"/>
    <property type="match status" value="1"/>
</dbReference>
<dbReference type="PROSITE" id="PS51077">
    <property type="entry name" value="HTH_ICLR"/>
    <property type="match status" value="1"/>
</dbReference>
<dbReference type="InterPro" id="IPR036388">
    <property type="entry name" value="WH-like_DNA-bd_sf"/>
</dbReference>
<dbReference type="Proteomes" id="UP000002366">
    <property type="component" value="Chromosome"/>
</dbReference>
<dbReference type="Gene3D" id="1.10.10.10">
    <property type="entry name" value="Winged helix-like DNA-binding domain superfamily/Winged helix DNA-binding domain"/>
    <property type="match status" value="1"/>
</dbReference>
<evidence type="ECO:0000259" key="5">
    <source>
        <dbReference type="PROSITE" id="PS51078"/>
    </source>
</evidence>
<proteinExistence type="predicted"/>
<sequence>MEKDRYLNQSIIRALRILELFAQREEPLGVTEISRLVGLHKSTVHRLVITLETSGWLLRMPETDKYRIGLKLIAVGKKAVSDANSITAIHPILEKLTQITGETSILTMVMGNQAICVDKVETSQRLMISSQVGQSSPLHAGATGFAVLIGMPEEEAFRTLSHDLPLPVYTDKTPTCMEELRERYKERRENGYVIASGEVDPGTTGIAVPLYFPYERCYGSLGVVLPDYRADEEKIQRVLAAVQQGACEARKRLDWGFEGPCKNM</sequence>
<dbReference type="EMBL" id="CP001997">
    <property type="protein sequence ID" value="ADE57949.1"/>
    <property type="molecule type" value="Genomic_DNA"/>
</dbReference>
<dbReference type="InterPro" id="IPR014757">
    <property type="entry name" value="Tscrpt_reg_IclR_C"/>
</dbReference>
<evidence type="ECO:0000259" key="4">
    <source>
        <dbReference type="PROSITE" id="PS51077"/>
    </source>
</evidence>
<keyword evidence="7" id="KW-1185">Reference proteome</keyword>
<dbReference type="PROSITE" id="PS51078">
    <property type="entry name" value="ICLR_ED"/>
    <property type="match status" value="1"/>
</dbReference>
<dbReference type="KEGG" id="aco:Amico_1836"/>
<dbReference type="Pfam" id="PF09339">
    <property type="entry name" value="HTH_IclR"/>
    <property type="match status" value="1"/>
</dbReference>
<dbReference type="GO" id="GO:0003677">
    <property type="term" value="F:DNA binding"/>
    <property type="evidence" value="ECO:0007669"/>
    <property type="project" value="UniProtKB-KW"/>
</dbReference>
<dbReference type="InterPro" id="IPR036390">
    <property type="entry name" value="WH_DNA-bd_sf"/>
</dbReference>
<dbReference type="FunFam" id="1.10.10.10:FF:000056">
    <property type="entry name" value="IclR family transcriptional regulator"/>
    <property type="match status" value="1"/>
</dbReference>
<dbReference type="SUPFAM" id="SSF55781">
    <property type="entry name" value="GAF domain-like"/>
    <property type="match status" value="1"/>
</dbReference>
<dbReference type="GO" id="GO:0045892">
    <property type="term" value="P:negative regulation of DNA-templated transcription"/>
    <property type="evidence" value="ECO:0007669"/>
    <property type="project" value="TreeGrafter"/>
</dbReference>
<name>D5EHB7_AMICL</name>
<keyword evidence="3" id="KW-0804">Transcription</keyword>
<dbReference type="Gene3D" id="3.30.450.40">
    <property type="match status" value="1"/>
</dbReference>
<dbReference type="SMART" id="SM00346">
    <property type="entry name" value="HTH_ICLR"/>
    <property type="match status" value="1"/>
</dbReference>
<dbReference type="AlphaFoldDB" id="D5EHB7"/>
<organism evidence="6 7">
    <name type="scientific">Aminobacterium colombiense (strain DSM 12261 / ALA-1)</name>
    <dbReference type="NCBI Taxonomy" id="572547"/>
    <lineage>
        <taxon>Bacteria</taxon>
        <taxon>Thermotogati</taxon>
        <taxon>Synergistota</taxon>
        <taxon>Synergistia</taxon>
        <taxon>Synergistales</taxon>
        <taxon>Aminobacteriaceae</taxon>
        <taxon>Aminobacterium</taxon>
    </lineage>
</organism>
<evidence type="ECO:0000256" key="3">
    <source>
        <dbReference type="ARBA" id="ARBA00023163"/>
    </source>
</evidence>
<dbReference type="eggNOG" id="COG1414">
    <property type="taxonomic scope" value="Bacteria"/>
</dbReference>
<dbReference type="InterPro" id="IPR005471">
    <property type="entry name" value="Tscrpt_reg_IclR_N"/>
</dbReference>
<feature type="domain" description="IclR-ED" evidence="5">
    <location>
        <begin position="71"/>
        <end position="255"/>
    </location>
</feature>
<dbReference type="GO" id="GO:0003700">
    <property type="term" value="F:DNA-binding transcription factor activity"/>
    <property type="evidence" value="ECO:0007669"/>
    <property type="project" value="TreeGrafter"/>
</dbReference>
<dbReference type="InterPro" id="IPR029016">
    <property type="entry name" value="GAF-like_dom_sf"/>
</dbReference>
<dbReference type="PANTHER" id="PTHR30136">
    <property type="entry name" value="HELIX-TURN-HELIX TRANSCRIPTIONAL REGULATOR, ICLR FAMILY"/>
    <property type="match status" value="1"/>
</dbReference>
<dbReference type="SUPFAM" id="SSF46785">
    <property type="entry name" value="Winged helix' DNA-binding domain"/>
    <property type="match status" value="1"/>
</dbReference>
<evidence type="ECO:0000256" key="1">
    <source>
        <dbReference type="ARBA" id="ARBA00023015"/>
    </source>
</evidence>
<evidence type="ECO:0000256" key="2">
    <source>
        <dbReference type="ARBA" id="ARBA00023125"/>
    </source>
</evidence>
<protein>
    <submittedName>
        <fullName evidence="6">Transcriptional regulator, IclR family</fullName>
    </submittedName>
</protein>